<proteinExistence type="predicted"/>
<reference evidence="1 2" key="1">
    <citation type="submission" date="2016-10" db="EMBL/GenBank/DDBJ databases">
        <authorList>
            <person name="de Groot N.N."/>
        </authorList>
    </citation>
    <scope>NUCLEOTIDE SEQUENCE [LARGE SCALE GENOMIC DNA]</scope>
    <source>
        <strain evidence="1 2">CPCC 201354</strain>
    </source>
</reference>
<gene>
    <name evidence="1" type="ORF">SAMN05421505_11836</name>
</gene>
<organism evidence="1 2">
    <name type="scientific">Sinosporangium album</name>
    <dbReference type="NCBI Taxonomy" id="504805"/>
    <lineage>
        <taxon>Bacteria</taxon>
        <taxon>Bacillati</taxon>
        <taxon>Actinomycetota</taxon>
        <taxon>Actinomycetes</taxon>
        <taxon>Streptosporangiales</taxon>
        <taxon>Streptosporangiaceae</taxon>
        <taxon>Sinosporangium</taxon>
    </lineage>
</organism>
<evidence type="ECO:0000313" key="1">
    <source>
        <dbReference type="EMBL" id="SDH56524.1"/>
    </source>
</evidence>
<name>A0A1G8DG34_9ACTN</name>
<dbReference type="EMBL" id="FNCN01000018">
    <property type="protein sequence ID" value="SDH56524.1"/>
    <property type="molecule type" value="Genomic_DNA"/>
</dbReference>
<accession>A0A1G8DG34</accession>
<evidence type="ECO:0000313" key="2">
    <source>
        <dbReference type="Proteomes" id="UP000198923"/>
    </source>
</evidence>
<dbReference type="Proteomes" id="UP000198923">
    <property type="component" value="Unassembled WGS sequence"/>
</dbReference>
<sequence>MTGAMDLFELRLGVYAAESVTNELADKARSLLDEHSRRAPAVRAWALSSVPGDQPAEPGSEEELSVDELYEELPEQWRQEHPGADPSDRRVTELRIGAYGDGVQELLDELSRLACPELDHAGACPVPWSADFTLPIDEHYRWYLEAHYEHLRGGGAIG</sequence>
<keyword evidence="2" id="KW-1185">Reference proteome</keyword>
<protein>
    <submittedName>
        <fullName evidence="1">Uncharacterized protein</fullName>
    </submittedName>
</protein>
<dbReference type="AlphaFoldDB" id="A0A1G8DG34"/>